<dbReference type="InterPro" id="IPR007144">
    <property type="entry name" value="SSU_processome_Utp11"/>
</dbReference>
<dbReference type="OrthoDB" id="29058at2759"/>
<dbReference type="PIRSF" id="PIRSF015952">
    <property type="entry name" value="U3snoRNP11"/>
    <property type="match status" value="1"/>
</dbReference>
<name>A0A9W8AYF7_9FUNG</name>
<dbReference type="EMBL" id="JANBQB010001356">
    <property type="protein sequence ID" value="KAJ1971493.1"/>
    <property type="molecule type" value="Genomic_DNA"/>
</dbReference>
<reference evidence="7" key="1">
    <citation type="submission" date="2022-07" db="EMBL/GenBank/DDBJ databases">
        <title>Phylogenomic reconstructions and comparative analyses of Kickxellomycotina fungi.</title>
        <authorList>
            <person name="Reynolds N.K."/>
            <person name="Stajich J.E."/>
            <person name="Barry K."/>
            <person name="Grigoriev I.V."/>
            <person name="Crous P."/>
            <person name="Smith M.E."/>
        </authorList>
    </citation>
    <scope>NUCLEOTIDE SEQUENCE</scope>
    <source>
        <strain evidence="7">RSA 567</strain>
    </source>
</reference>
<accession>A0A9W8AYF7</accession>
<feature type="non-terminal residue" evidence="7">
    <location>
        <position position="257"/>
    </location>
</feature>
<dbReference type="PANTHER" id="PTHR12838:SF0">
    <property type="entry name" value="U3 SMALL NUCLEOLAR RNA-ASSOCIATED PROTEIN 11-RELATED"/>
    <property type="match status" value="1"/>
</dbReference>
<evidence type="ECO:0000313" key="7">
    <source>
        <dbReference type="EMBL" id="KAJ1971493.1"/>
    </source>
</evidence>
<keyword evidence="8" id="KW-1185">Reference proteome</keyword>
<gene>
    <name evidence="7" type="ORF">H4R34_005726</name>
</gene>
<sequence>PIPSMSSLRRCAPQRPYKERGQLASRRGLGALEKRRDVALRTRDRQEKERQLKGLRERARNRNPDEFYFAMVNSQVNKDGYTVYEKKVDLTDELARLIHTQDLQYVQTQRQIERKKIERLQHALHIVQEDQVEPSTQTTPKHTVFVDDTEALATFDPAEHFNTVPELVGRSYNRPTREQLATKPVKQPSSATTTKLAKKRDQLLQELNARREREQMLAKAENTLQLNQALKGRDSYSVVDRSEDGTPVYKWKQVRKK</sequence>
<evidence type="ECO:0000256" key="6">
    <source>
        <dbReference type="SAM" id="MobiDB-lite"/>
    </source>
</evidence>
<dbReference type="GO" id="GO:0032040">
    <property type="term" value="C:small-subunit processome"/>
    <property type="evidence" value="ECO:0007669"/>
    <property type="project" value="InterPro"/>
</dbReference>
<dbReference type="AlphaFoldDB" id="A0A9W8AYF7"/>
<comment type="subcellular location">
    <subcellularLocation>
        <location evidence="2">Nucleus</location>
        <location evidence="2">Nucleolus</location>
    </subcellularLocation>
</comment>
<feature type="region of interest" description="Disordered" evidence="6">
    <location>
        <begin position="177"/>
        <end position="196"/>
    </location>
</feature>
<protein>
    <recommendedName>
        <fullName evidence="9">U3 small nucleolar RNA-associated protein 11</fullName>
    </recommendedName>
</protein>
<comment type="similarity">
    <text evidence="3">Belongs to the UTP11 family.</text>
</comment>
<dbReference type="PANTHER" id="PTHR12838">
    <property type="entry name" value="U3 SMALL NUCLEOLAR RNA-ASSOCIATED PROTEIN 11"/>
    <property type="match status" value="1"/>
</dbReference>
<proteinExistence type="inferred from homology"/>
<dbReference type="Pfam" id="PF03998">
    <property type="entry name" value="Utp11"/>
    <property type="match status" value="1"/>
</dbReference>
<evidence type="ECO:0008006" key="9">
    <source>
        <dbReference type="Google" id="ProtNLM"/>
    </source>
</evidence>
<evidence type="ECO:0000256" key="4">
    <source>
        <dbReference type="ARBA" id="ARBA00022552"/>
    </source>
</evidence>
<comment type="caution">
    <text evidence="7">The sequence shown here is derived from an EMBL/GenBank/DDBJ whole genome shotgun (WGS) entry which is preliminary data.</text>
</comment>
<feature type="compositionally biased region" description="Basic and acidic residues" evidence="6">
    <location>
        <begin position="32"/>
        <end position="58"/>
    </location>
</feature>
<evidence type="ECO:0000256" key="1">
    <source>
        <dbReference type="ARBA" id="ARBA00004099"/>
    </source>
</evidence>
<comment type="function">
    <text evidence="1">Involved in nucleolar processing of pre-18S ribosomal RNA.</text>
</comment>
<keyword evidence="5" id="KW-0539">Nucleus</keyword>
<evidence type="ECO:0000256" key="2">
    <source>
        <dbReference type="ARBA" id="ARBA00004604"/>
    </source>
</evidence>
<dbReference type="Proteomes" id="UP001151582">
    <property type="component" value="Unassembled WGS sequence"/>
</dbReference>
<dbReference type="GO" id="GO:0006364">
    <property type="term" value="P:rRNA processing"/>
    <property type="evidence" value="ECO:0007669"/>
    <property type="project" value="UniProtKB-KW"/>
</dbReference>
<evidence type="ECO:0000256" key="3">
    <source>
        <dbReference type="ARBA" id="ARBA00008105"/>
    </source>
</evidence>
<feature type="region of interest" description="Disordered" evidence="6">
    <location>
        <begin position="1"/>
        <end position="58"/>
    </location>
</feature>
<organism evidence="7 8">
    <name type="scientific">Dimargaris verticillata</name>
    <dbReference type="NCBI Taxonomy" id="2761393"/>
    <lineage>
        <taxon>Eukaryota</taxon>
        <taxon>Fungi</taxon>
        <taxon>Fungi incertae sedis</taxon>
        <taxon>Zoopagomycota</taxon>
        <taxon>Kickxellomycotina</taxon>
        <taxon>Dimargaritomycetes</taxon>
        <taxon>Dimargaritales</taxon>
        <taxon>Dimargaritaceae</taxon>
        <taxon>Dimargaris</taxon>
    </lineage>
</organism>
<keyword evidence="4" id="KW-0698">rRNA processing</keyword>
<evidence type="ECO:0000313" key="8">
    <source>
        <dbReference type="Proteomes" id="UP001151582"/>
    </source>
</evidence>
<evidence type="ECO:0000256" key="5">
    <source>
        <dbReference type="ARBA" id="ARBA00023242"/>
    </source>
</evidence>